<gene>
    <name evidence="2" type="ORF">D0466_04535</name>
</gene>
<evidence type="ECO:0000313" key="2">
    <source>
        <dbReference type="EMBL" id="RFU65176.1"/>
    </source>
</evidence>
<dbReference type="AlphaFoldDB" id="A0A372LHT7"/>
<keyword evidence="2" id="KW-0378">Hydrolase</keyword>
<comment type="caution">
    <text evidence="2">The sequence shown here is derived from an EMBL/GenBank/DDBJ whole genome shotgun (WGS) entry which is preliminary data.</text>
</comment>
<proteinExistence type="predicted"/>
<evidence type="ECO:0000313" key="3">
    <source>
        <dbReference type="Proteomes" id="UP000262939"/>
    </source>
</evidence>
<dbReference type="Pfam" id="PF04307">
    <property type="entry name" value="YdjM"/>
    <property type="match status" value="1"/>
</dbReference>
<feature type="transmembrane region" description="Helical" evidence="1">
    <location>
        <begin position="141"/>
        <end position="158"/>
    </location>
</feature>
<evidence type="ECO:0000256" key="1">
    <source>
        <dbReference type="SAM" id="Phobius"/>
    </source>
</evidence>
<keyword evidence="1" id="KW-0472">Membrane</keyword>
<keyword evidence="1" id="KW-0812">Transmembrane</keyword>
<keyword evidence="1" id="KW-1133">Transmembrane helix</keyword>
<protein>
    <submittedName>
        <fullName evidence="2">Metal-dependent hydrolase</fullName>
    </submittedName>
</protein>
<organism evidence="2 3">
    <name type="scientific">Peribacillus glennii</name>
    <dbReference type="NCBI Taxonomy" id="2303991"/>
    <lineage>
        <taxon>Bacteria</taxon>
        <taxon>Bacillati</taxon>
        <taxon>Bacillota</taxon>
        <taxon>Bacilli</taxon>
        <taxon>Bacillales</taxon>
        <taxon>Bacillaceae</taxon>
        <taxon>Peribacillus</taxon>
    </lineage>
</organism>
<dbReference type="Proteomes" id="UP000262939">
    <property type="component" value="Unassembled WGS sequence"/>
</dbReference>
<feature type="transmembrane region" description="Helical" evidence="1">
    <location>
        <begin position="60"/>
        <end position="84"/>
    </location>
</feature>
<dbReference type="RefSeq" id="WP_117321352.1">
    <property type="nucleotide sequence ID" value="NZ_QVTD01000003.1"/>
</dbReference>
<dbReference type="PANTHER" id="PTHR35531">
    <property type="entry name" value="INNER MEMBRANE PROTEIN YBCI-RELATED"/>
    <property type="match status" value="1"/>
</dbReference>
<dbReference type="EMBL" id="QVTD01000003">
    <property type="protein sequence ID" value="RFU65176.1"/>
    <property type="molecule type" value="Genomic_DNA"/>
</dbReference>
<dbReference type="OrthoDB" id="5459053at2"/>
<dbReference type="GO" id="GO:0016787">
    <property type="term" value="F:hydrolase activity"/>
    <property type="evidence" value="ECO:0007669"/>
    <property type="project" value="UniProtKB-KW"/>
</dbReference>
<dbReference type="InterPro" id="IPR007404">
    <property type="entry name" value="YdjM-like"/>
</dbReference>
<keyword evidence="3" id="KW-1185">Reference proteome</keyword>
<dbReference type="PANTHER" id="PTHR35531:SF1">
    <property type="entry name" value="INNER MEMBRANE PROTEIN YBCI-RELATED"/>
    <property type="match status" value="1"/>
</dbReference>
<feature type="transmembrane region" description="Helical" evidence="1">
    <location>
        <begin position="96"/>
        <end position="121"/>
    </location>
</feature>
<reference evidence="2 3" key="1">
    <citation type="submission" date="2018-08" db="EMBL/GenBank/DDBJ databases">
        <title>Bacillus chawlae sp. nov., Bacillus glennii sp. nov., and Bacillus saganii sp. nov. Isolated from the Vehicle Assembly Building at Kennedy Space Center where the Viking Spacecraft were Assembled.</title>
        <authorList>
            <person name="Seuylemezian A."/>
            <person name="Vaishampayan P."/>
        </authorList>
    </citation>
    <scope>NUCLEOTIDE SEQUENCE [LARGE SCALE GENOMIC DNA]</scope>
    <source>
        <strain evidence="2 3">V44-8</strain>
    </source>
</reference>
<sequence length="159" mass="17200">MKGKTHIAGGIAAGAFYLTAGGSVPQEALFFASCAAGALMPDIDHKGSTIGRKIPLLDNVVSALFGHRAFTHSLLFLFLAFLLFTKTPWAEAVEFGIWLGMASHLVLDMITVKGIKLFWPIKLDIGFPKGIKTGSALEEGFLSVLIVFIGYCGYRLFFK</sequence>
<accession>A0A372LHT7</accession>
<name>A0A372LHT7_9BACI</name>